<sequence length="646" mass="73463">MILACHNIEKAFGEREIVRDGSFHIEDREKAALVGVNGAGKSTILKMIIGEEPLDGGEVILAKGKTLGYLAQRQDLKSGNTIYEEVKSAKADIFAMEAQIRSIEHELKHLEGEELQSRLETYNRLQSEFDARNGYACESEITGVLKGLGFTEDDFNKQTDTLSGGQKTRVSLGKLLLTSPDILLLDEPTNHLDLNSIAWLETYLINYSGAVFIVSHDRYFLNRVVTKVVEIDNAQVRMYLGNYKDYAMKKQQIRDAQLKEYMNQQREIKHQQAVIDKLKSFNREKSIKRAESREKMLDRITPLDKPVDSTKEMHFTLEPSQISGNDVLTVEHLSKQFDSQVLFRDISFEIKRGEHVAVIGDNGTGKTTLLKIINQVIAADQGEFTLGSKVTIGYYDQEHHVLHDDKTIFDEISDDYPDLTNTQIRNTLAAFQFTGDEVFKEIHTLSGGEKGRVSLAKLMLSEANFLILDEPTNHLDITSKEILEEALNNYSGTILYVSHDRYFINQTASRILELVNQTFVNYIGNYDYYLEKKEALTLAYASGNETNAENVSNSGNSAASTPASDSKLSWQEQKEQQARERKRKNELKKTEEEIAKLEDRNTEIDEELTKEEVYSNSIECQKLSTERAANEARLEELYELWEELAE</sequence>
<evidence type="ECO:0000313" key="7">
    <source>
        <dbReference type="EMBL" id="CUQ87965.1"/>
    </source>
</evidence>
<dbReference type="CDD" id="cd03221">
    <property type="entry name" value="ABCF_EF-3"/>
    <property type="match status" value="2"/>
</dbReference>
<feature type="compositionally biased region" description="Polar residues" evidence="5">
    <location>
        <begin position="546"/>
        <end position="570"/>
    </location>
</feature>
<keyword evidence="1" id="KW-0677">Repeat</keyword>
<dbReference type="Pfam" id="PF16326">
    <property type="entry name" value="ABC_tran_CTD"/>
    <property type="match status" value="1"/>
</dbReference>
<dbReference type="PROSITE" id="PS00211">
    <property type="entry name" value="ABC_TRANSPORTER_1"/>
    <property type="match status" value="1"/>
</dbReference>
<dbReference type="GO" id="GO:0003677">
    <property type="term" value="F:DNA binding"/>
    <property type="evidence" value="ECO:0007669"/>
    <property type="project" value="InterPro"/>
</dbReference>
<dbReference type="PROSITE" id="PS50893">
    <property type="entry name" value="ABC_TRANSPORTER_2"/>
    <property type="match status" value="2"/>
</dbReference>
<evidence type="ECO:0000256" key="5">
    <source>
        <dbReference type="SAM" id="MobiDB-lite"/>
    </source>
</evidence>
<dbReference type="InterPro" id="IPR003439">
    <property type="entry name" value="ABC_transporter-like_ATP-bd"/>
</dbReference>
<accession>A0A174ZKT0</accession>
<protein>
    <submittedName>
        <fullName evidence="7">Uncharacterized ABC transporter ATP-binding protein YheS</fullName>
    </submittedName>
</protein>
<dbReference type="InterPro" id="IPR037118">
    <property type="entry name" value="Val-tRNA_synth_C_sf"/>
</dbReference>
<evidence type="ECO:0000259" key="6">
    <source>
        <dbReference type="PROSITE" id="PS50893"/>
    </source>
</evidence>
<dbReference type="InterPro" id="IPR032781">
    <property type="entry name" value="ABC_tran_Xtn"/>
</dbReference>
<evidence type="ECO:0000313" key="8">
    <source>
        <dbReference type="Proteomes" id="UP000078383"/>
    </source>
</evidence>
<dbReference type="Pfam" id="PF00005">
    <property type="entry name" value="ABC_tran"/>
    <property type="match status" value="2"/>
</dbReference>
<dbReference type="Gene3D" id="1.10.287.380">
    <property type="entry name" value="Valyl-tRNA synthetase, C-terminal domain"/>
    <property type="match status" value="1"/>
</dbReference>
<proteinExistence type="predicted"/>
<dbReference type="EMBL" id="CZBX01000007">
    <property type="protein sequence ID" value="CUQ87965.1"/>
    <property type="molecule type" value="Genomic_DNA"/>
</dbReference>
<dbReference type="GO" id="GO:0005524">
    <property type="term" value="F:ATP binding"/>
    <property type="evidence" value="ECO:0007669"/>
    <property type="project" value="UniProtKB-KW"/>
</dbReference>
<evidence type="ECO:0000256" key="4">
    <source>
        <dbReference type="SAM" id="Coils"/>
    </source>
</evidence>
<reference evidence="7 8" key="1">
    <citation type="submission" date="2015-09" db="EMBL/GenBank/DDBJ databases">
        <authorList>
            <consortium name="Pathogen Informatics"/>
        </authorList>
    </citation>
    <scope>NUCLEOTIDE SEQUENCE [LARGE SCALE GENOMIC DNA]</scope>
    <source>
        <strain evidence="7 8">2789STDY5834889</strain>
    </source>
</reference>
<dbReference type="InterPro" id="IPR027417">
    <property type="entry name" value="P-loop_NTPase"/>
</dbReference>
<dbReference type="RefSeq" id="WP_055172477.1">
    <property type="nucleotide sequence ID" value="NZ_CZBX01000007.1"/>
</dbReference>
<evidence type="ECO:0000256" key="1">
    <source>
        <dbReference type="ARBA" id="ARBA00022737"/>
    </source>
</evidence>
<dbReference type="Proteomes" id="UP000078383">
    <property type="component" value="Unassembled WGS sequence"/>
</dbReference>
<dbReference type="GO" id="GO:0016887">
    <property type="term" value="F:ATP hydrolysis activity"/>
    <property type="evidence" value="ECO:0007669"/>
    <property type="project" value="InterPro"/>
</dbReference>
<name>A0A174ZKT0_9FIRM</name>
<dbReference type="InterPro" id="IPR017871">
    <property type="entry name" value="ABC_transporter-like_CS"/>
</dbReference>
<feature type="region of interest" description="Disordered" evidence="5">
    <location>
        <begin position="546"/>
        <end position="591"/>
    </location>
</feature>
<feature type="domain" description="ABC transporter" evidence="6">
    <location>
        <begin position="328"/>
        <end position="541"/>
    </location>
</feature>
<dbReference type="PANTHER" id="PTHR42855">
    <property type="entry name" value="ABC TRANSPORTER ATP-BINDING SUBUNIT"/>
    <property type="match status" value="1"/>
</dbReference>
<dbReference type="FunFam" id="3.40.50.300:FF:000011">
    <property type="entry name" value="Putative ABC transporter ATP-binding component"/>
    <property type="match status" value="1"/>
</dbReference>
<keyword evidence="2" id="KW-0547">Nucleotide-binding</keyword>
<dbReference type="Gene3D" id="3.40.50.300">
    <property type="entry name" value="P-loop containing nucleotide triphosphate hydrolases"/>
    <property type="match status" value="2"/>
</dbReference>
<feature type="coiled-coil region" evidence="4">
    <location>
        <begin position="86"/>
        <end position="113"/>
    </location>
</feature>
<dbReference type="InterPro" id="IPR032524">
    <property type="entry name" value="ABC_tran_C"/>
</dbReference>
<keyword evidence="3 7" id="KW-0067">ATP-binding</keyword>
<evidence type="ECO:0000256" key="3">
    <source>
        <dbReference type="ARBA" id="ARBA00022840"/>
    </source>
</evidence>
<dbReference type="InterPro" id="IPR051309">
    <property type="entry name" value="ABCF_ATPase"/>
</dbReference>
<dbReference type="AlphaFoldDB" id="A0A174ZKT0"/>
<gene>
    <name evidence="7" type="primary">yheS_3</name>
    <name evidence="7" type="ORF">ERS852502_01672</name>
</gene>
<dbReference type="InterPro" id="IPR003593">
    <property type="entry name" value="AAA+_ATPase"/>
</dbReference>
<dbReference type="SMART" id="SM00382">
    <property type="entry name" value="AAA"/>
    <property type="match status" value="2"/>
</dbReference>
<evidence type="ECO:0000256" key="2">
    <source>
        <dbReference type="ARBA" id="ARBA00022741"/>
    </source>
</evidence>
<dbReference type="Pfam" id="PF12848">
    <property type="entry name" value="ABC_tran_Xtn"/>
    <property type="match status" value="1"/>
</dbReference>
<dbReference type="OrthoDB" id="9801441at2"/>
<organism evidence="7 8">
    <name type="scientific">[Ruminococcus] torques</name>
    <dbReference type="NCBI Taxonomy" id="33039"/>
    <lineage>
        <taxon>Bacteria</taxon>
        <taxon>Bacillati</taxon>
        <taxon>Bacillota</taxon>
        <taxon>Clostridia</taxon>
        <taxon>Lachnospirales</taxon>
        <taxon>Lachnospiraceae</taxon>
        <taxon>Mediterraneibacter</taxon>
    </lineage>
</organism>
<feature type="domain" description="ABC transporter" evidence="6">
    <location>
        <begin position="3"/>
        <end position="258"/>
    </location>
</feature>
<dbReference type="SUPFAM" id="SSF52540">
    <property type="entry name" value="P-loop containing nucleoside triphosphate hydrolases"/>
    <property type="match status" value="2"/>
</dbReference>
<dbReference type="PANTHER" id="PTHR42855:SF2">
    <property type="entry name" value="DRUG RESISTANCE ABC TRANSPORTER,ATP-BINDING PROTEIN"/>
    <property type="match status" value="1"/>
</dbReference>
<dbReference type="FunFam" id="3.40.50.300:FF:000309">
    <property type="entry name" value="ABC transporter ATP-binding protein"/>
    <property type="match status" value="1"/>
</dbReference>
<keyword evidence="4" id="KW-0175">Coiled coil</keyword>